<dbReference type="Proteomes" id="UP000184063">
    <property type="component" value="Unassembled WGS sequence"/>
</dbReference>
<dbReference type="EMBL" id="KV878248">
    <property type="protein sequence ID" value="OJZ82315.1"/>
    <property type="molecule type" value="Genomic_DNA"/>
</dbReference>
<proteinExistence type="predicted"/>
<evidence type="ECO:0000256" key="1">
    <source>
        <dbReference type="SAM" id="MobiDB-lite"/>
    </source>
</evidence>
<protein>
    <submittedName>
        <fullName evidence="2">Uncharacterized protein</fullName>
    </submittedName>
</protein>
<reference evidence="3" key="1">
    <citation type="journal article" date="2017" name="Genome Biol.">
        <title>Comparative genomics reveals high biological diversity and specific adaptations in the industrially and medically important fungal genus Aspergillus.</title>
        <authorList>
            <person name="de Vries R.P."/>
            <person name="Riley R."/>
            <person name="Wiebenga A."/>
            <person name="Aguilar-Osorio G."/>
            <person name="Amillis S."/>
            <person name="Uchima C.A."/>
            <person name="Anderluh G."/>
            <person name="Asadollahi M."/>
            <person name="Askin M."/>
            <person name="Barry K."/>
            <person name="Battaglia E."/>
            <person name="Bayram O."/>
            <person name="Benocci T."/>
            <person name="Braus-Stromeyer S.A."/>
            <person name="Caldana C."/>
            <person name="Canovas D."/>
            <person name="Cerqueira G.C."/>
            <person name="Chen F."/>
            <person name="Chen W."/>
            <person name="Choi C."/>
            <person name="Clum A."/>
            <person name="Dos Santos R.A."/>
            <person name="Damasio A.R."/>
            <person name="Diallinas G."/>
            <person name="Emri T."/>
            <person name="Fekete E."/>
            <person name="Flipphi M."/>
            <person name="Freyberg S."/>
            <person name="Gallo A."/>
            <person name="Gournas C."/>
            <person name="Habgood R."/>
            <person name="Hainaut M."/>
            <person name="Harispe M.L."/>
            <person name="Henrissat B."/>
            <person name="Hilden K.S."/>
            <person name="Hope R."/>
            <person name="Hossain A."/>
            <person name="Karabika E."/>
            <person name="Karaffa L."/>
            <person name="Karanyi Z."/>
            <person name="Krasevec N."/>
            <person name="Kuo A."/>
            <person name="Kusch H."/>
            <person name="LaButti K."/>
            <person name="Lagendijk E.L."/>
            <person name="Lapidus A."/>
            <person name="Levasseur A."/>
            <person name="Lindquist E."/>
            <person name="Lipzen A."/>
            <person name="Logrieco A.F."/>
            <person name="MacCabe A."/>
            <person name="Maekelae M.R."/>
            <person name="Malavazi I."/>
            <person name="Melin P."/>
            <person name="Meyer V."/>
            <person name="Mielnichuk N."/>
            <person name="Miskei M."/>
            <person name="Molnar A.P."/>
            <person name="Mule G."/>
            <person name="Ngan C.Y."/>
            <person name="Orejas M."/>
            <person name="Orosz E."/>
            <person name="Ouedraogo J.P."/>
            <person name="Overkamp K.M."/>
            <person name="Park H.-S."/>
            <person name="Perrone G."/>
            <person name="Piumi F."/>
            <person name="Punt P.J."/>
            <person name="Ram A.F."/>
            <person name="Ramon A."/>
            <person name="Rauscher S."/>
            <person name="Record E."/>
            <person name="Riano-Pachon D.M."/>
            <person name="Robert V."/>
            <person name="Roehrig J."/>
            <person name="Ruller R."/>
            <person name="Salamov A."/>
            <person name="Salih N.S."/>
            <person name="Samson R.A."/>
            <person name="Sandor E."/>
            <person name="Sanguinetti M."/>
            <person name="Schuetze T."/>
            <person name="Sepcic K."/>
            <person name="Shelest E."/>
            <person name="Sherlock G."/>
            <person name="Sophianopoulou V."/>
            <person name="Squina F.M."/>
            <person name="Sun H."/>
            <person name="Susca A."/>
            <person name="Todd R.B."/>
            <person name="Tsang A."/>
            <person name="Unkles S.E."/>
            <person name="van de Wiele N."/>
            <person name="van Rossen-Uffink D."/>
            <person name="Oliveira J.V."/>
            <person name="Vesth T.C."/>
            <person name="Visser J."/>
            <person name="Yu J.-H."/>
            <person name="Zhou M."/>
            <person name="Andersen M.R."/>
            <person name="Archer D.B."/>
            <person name="Baker S.E."/>
            <person name="Benoit I."/>
            <person name="Brakhage A.A."/>
            <person name="Braus G.H."/>
            <person name="Fischer R."/>
            <person name="Frisvad J.C."/>
            <person name="Goldman G.H."/>
            <person name="Houbraken J."/>
            <person name="Oakley B."/>
            <person name="Pocsi I."/>
            <person name="Scazzocchio C."/>
            <person name="Seiboth B."/>
            <person name="vanKuyk P.A."/>
            <person name="Wortman J."/>
            <person name="Dyer P.S."/>
            <person name="Grigoriev I.V."/>
        </authorList>
    </citation>
    <scope>NUCLEOTIDE SEQUENCE [LARGE SCALE GENOMIC DNA]</scope>
    <source>
        <strain evidence="3">CBS 106.47</strain>
    </source>
</reference>
<evidence type="ECO:0000313" key="3">
    <source>
        <dbReference type="Proteomes" id="UP000184063"/>
    </source>
</evidence>
<evidence type="ECO:0000313" key="2">
    <source>
        <dbReference type="EMBL" id="OJZ82315.1"/>
    </source>
</evidence>
<accession>A0A1M3T6F0</accession>
<dbReference type="AlphaFoldDB" id="A0A1M3T6F0"/>
<name>A0A1M3T6F0_ASPLC</name>
<gene>
    <name evidence="2" type="ORF">ASPFODRAFT_701395</name>
</gene>
<sequence length="71" mass="8049">MEFCCRSDICSKTRMIGQLCRRSPDIFQSFSMVDLIDAKKKNEWNGNTTYAGSAAGGRANRLHSNREAHHE</sequence>
<dbReference type="VEuPathDB" id="FungiDB:ASPFODRAFT_701395"/>
<feature type="region of interest" description="Disordered" evidence="1">
    <location>
        <begin position="44"/>
        <end position="71"/>
    </location>
</feature>
<organism evidence="2 3">
    <name type="scientific">Aspergillus luchuensis (strain CBS 106.47)</name>
    <dbReference type="NCBI Taxonomy" id="1137211"/>
    <lineage>
        <taxon>Eukaryota</taxon>
        <taxon>Fungi</taxon>
        <taxon>Dikarya</taxon>
        <taxon>Ascomycota</taxon>
        <taxon>Pezizomycotina</taxon>
        <taxon>Eurotiomycetes</taxon>
        <taxon>Eurotiomycetidae</taxon>
        <taxon>Eurotiales</taxon>
        <taxon>Aspergillaceae</taxon>
        <taxon>Aspergillus</taxon>
        <taxon>Aspergillus subgen. Circumdati</taxon>
    </lineage>
</organism>